<accession>E2ZAW5</accession>
<reference evidence="2 3" key="1">
    <citation type="submission" date="2010-08" db="EMBL/GenBank/DDBJ databases">
        <authorList>
            <person name="Weinstock G."/>
            <person name="Sodergren E."/>
            <person name="Clifton S."/>
            <person name="Fulton L."/>
            <person name="Fulton B."/>
            <person name="Courtney L."/>
            <person name="Fronick C."/>
            <person name="Harrison M."/>
            <person name="Strong C."/>
            <person name="Farmer C."/>
            <person name="Delahaunty K."/>
            <person name="Markovic C."/>
            <person name="Hall O."/>
            <person name="Minx P."/>
            <person name="Tomlinson C."/>
            <person name="Mitreva M."/>
            <person name="Hou S."/>
            <person name="Chen J."/>
            <person name="Wollam A."/>
            <person name="Pepin K.H."/>
            <person name="Johnson M."/>
            <person name="Bhonagiri V."/>
            <person name="Zhang X."/>
            <person name="Suruliraj S."/>
            <person name="Warren W."/>
            <person name="Chinwalla A."/>
            <person name="Mardis E.R."/>
            <person name="Wilson R.K."/>
        </authorList>
    </citation>
    <scope>NUCLEOTIDE SEQUENCE [LARGE SCALE GENOMIC DNA]</scope>
    <source>
        <strain evidence="2 3">F0359</strain>
    </source>
</reference>
<keyword evidence="3" id="KW-1185">Reference proteome</keyword>
<dbReference type="OrthoDB" id="5107934at2"/>
<proteinExistence type="predicted"/>
<evidence type="ECO:0000313" key="2">
    <source>
        <dbReference type="EMBL" id="EFQ04545.1"/>
    </source>
</evidence>
<dbReference type="AlphaFoldDB" id="E2ZAW5"/>
<feature type="domain" description="DUF6630" evidence="1">
    <location>
        <begin position="131"/>
        <end position="265"/>
    </location>
</feature>
<sequence>MSISDWIQEHLFQTYVTWRTKSPLYNSKGFHIDGINNSLKAMEDGIIAYTELYPPHAVQGCTAMKARIGKSLTMMDLYLELEGKCYVIENMTYAEGIRIMRDFVKKRVLPERSRYVETVEFDKHALEESFAELALLLIGDSEQVKQFMSRVRVDSMELIDDSWYDLYEVLLSCNVAADLSLKIDKESLVDVVERLAGPKGLSVNEASLDEDGFSTQWIEAINSSWQGYSLIDMDIGTDYYVLLVLSDEEFKRAEALSRMLFHRMVLAEKA</sequence>
<dbReference type="InterPro" id="IPR046582">
    <property type="entry name" value="DUF6630"/>
</dbReference>
<protein>
    <recommendedName>
        <fullName evidence="1">DUF6630 domain-containing protein</fullName>
    </recommendedName>
</protein>
<comment type="caution">
    <text evidence="2">The sequence shown here is derived from an EMBL/GenBank/DDBJ whole genome shotgun (WGS) entry which is preliminary data.</text>
</comment>
<organism evidence="2 3">
    <name type="scientific">Megasphaera micronuciformis F0359</name>
    <dbReference type="NCBI Taxonomy" id="706434"/>
    <lineage>
        <taxon>Bacteria</taxon>
        <taxon>Bacillati</taxon>
        <taxon>Bacillota</taxon>
        <taxon>Negativicutes</taxon>
        <taxon>Veillonellales</taxon>
        <taxon>Veillonellaceae</taxon>
        <taxon>Megasphaera</taxon>
    </lineage>
</organism>
<name>E2ZAW5_9FIRM</name>
<dbReference type="STRING" id="706434.HMPREF9429_00586"/>
<gene>
    <name evidence="2" type="ORF">HMPREF9429_00586</name>
</gene>
<dbReference type="Pfam" id="PF20335">
    <property type="entry name" value="DUF6630"/>
    <property type="match status" value="1"/>
</dbReference>
<evidence type="ECO:0000259" key="1">
    <source>
        <dbReference type="Pfam" id="PF20335"/>
    </source>
</evidence>
<dbReference type="eggNOG" id="ENOG502ZBWV">
    <property type="taxonomic scope" value="Bacteria"/>
</dbReference>
<dbReference type="RefSeq" id="WP_006941455.1">
    <property type="nucleotide sequence ID" value="NZ_GL538186.1"/>
</dbReference>
<dbReference type="EMBL" id="AECS01000013">
    <property type="protein sequence ID" value="EFQ04545.1"/>
    <property type="molecule type" value="Genomic_DNA"/>
</dbReference>
<dbReference type="Proteomes" id="UP000003195">
    <property type="component" value="Unassembled WGS sequence"/>
</dbReference>
<evidence type="ECO:0000313" key="3">
    <source>
        <dbReference type="Proteomes" id="UP000003195"/>
    </source>
</evidence>
<dbReference type="HOGENOM" id="CLU_1029894_0_0_9"/>